<evidence type="ECO:0000313" key="8">
    <source>
        <dbReference type="Proteomes" id="UP001237448"/>
    </source>
</evidence>
<evidence type="ECO:0000259" key="6">
    <source>
        <dbReference type="PROSITE" id="PS50801"/>
    </source>
</evidence>
<dbReference type="SUPFAM" id="SSF52091">
    <property type="entry name" value="SpoIIaa-like"/>
    <property type="match status" value="1"/>
</dbReference>
<comment type="subcellular location">
    <subcellularLocation>
        <location evidence="1">Membrane</location>
        <topology evidence="1">Multi-pass membrane protein</topology>
    </subcellularLocation>
</comment>
<dbReference type="PANTHER" id="PTHR11814">
    <property type="entry name" value="SULFATE TRANSPORTER"/>
    <property type="match status" value="1"/>
</dbReference>
<reference evidence="7 8" key="1">
    <citation type="submission" date="2023-07" db="EMBL/GenBank/DDBJ databases">
        <title>Genomic Encyclopedia of Type Strains, Phase IV (KMG-IV): sequencing the most valuable type-strain genomes for metagenomic binning, comparative biology and taxonomic classification.</title>
        <authorList>
            <person name="Goeker M."/>
        </authorList>
    </citation>
    <scope>NUCLEOTIDE SEQUENCE [LARGE SCALE GENOMIC DNA]</scope>
    <source>
        <strain evidence="7 8">DSM 5896</strain>
    </source>
</reference>
<evidence type="ECO:0000256" key="4">
    <source>
        <dbReference type="ARBA" id="ARBA00023136"/>
    </source>
</evidence>
<dbReference type="Pfam" id="PF01740">
    <property type="entry name" value="STAS"/>
    <property type="match status" value="1"/>
</dbReference>
<proteinExistence type="predicted"/>
<feature type="transmembrane region" description="Helical" evidence="5">
    <location>
        <begin position="232"/>
        <end position="251"/>
    </location>
</feature>
<name>A0ABU0FDL2_9HYPH</name>
<evidence type="ECO:0000256" key="5">
    <source>
        <dbReference type="SAM" id="Phobius"/>
    </source>
</evidence>
<organism evidence="7 8">
    <name type="scientific">Labrys monachus</name>
    <dbReference type="NCBI Taxonomy" id="217067"/>
    <lineage>
        <taxon>Bacteria</taxon>
        <taxon>Pseudomonadati</taxon>
        <taxon>Pseudomonadota</taxon>
        <taxon>Alphaproteobacteria</taxon>
        <taxon>Hyphomicrobiales</taxon>
        <taxon>Xanthobacteraceae</taxon>
        <taxon>Labrys</taxon>
    </lineage>
</organism>
<dbReference type="InterPro" id="IPR002645">
    <property type="entry name" value="STAS_dom"/>
</dbReference>
<dbReference type="Proteomes" id="UP001237448">
    <property type="component" value="Unassembled WGS sequence"/>
</dbReference>
<keyword evidence="3 5" id="KW-1133">Transmembrane helix</keyword>
<feature type="transmembrane region" description="Helical" evidence="5">
    <location>
        <begin position="34"/>
        <end position="50"/>
    </location>
</feature>
<dbReference type="Gene3D" id="3.30.750.24">
    <property type="entry name" value="STAS domain"/>
    <property type="match status" value="1"/>
</dbReference>
<feature type="transmembrane region" description="Helical" evidence="5">
    <location>
        <begin position="85"/>
        <end position="106"/>
    </location>
</feature>
<feature type="transmembrane region" description="Helical" evidence="5">
    <location>
        <begin position="118"/>
        <end position="140"/>
    </location>
</feature>
<keyword evidence="8" id="KW-1185">Reference proteome</keyword>
<evidence type="ECO:0000313" key="7">
    <source>
        <dbReference type="EMBL" id="MDQ0392223.1"/>
    </source>
</evidence>
<feature type="transmembrane region" description="Helical" evidence="5">
    <location>
        <begin position="308"/>
        <end position="324"/>
    </location>
</feature>
<feature type="transmembrane region" description="Helical" evidence="5">
    <location>
        <begin position="368"/>
        <end position="394"/>
    </location>
</feature>
<dbReference type="RefSeq" id="WP_307425781.1">
    <property type="nucleotide sequence ID" value="NZ_JAUSVK010000001.1"/>
</dbReference>
<evidence type="ECO:0000256" key="3">
    <source>
        <dbReference type="ARBA" id="ARBA00022989"/>
    </source>
</evidence>
<protein>
    <submittedName>
        <fullName evidence="7">MFS superfamily sulfate permease-like transporter</fullName>
    </submittedName>
</protein>
<sequence length="543" mass="56038">MAIPHRDVLAGLSVAGLLLPEAVAYSTIAGLAPPHAIFAALAGLIVYALLGRSNYAITTPTSSSAAILAATVAAFPLADPARREAVAFVAVMLAGGVFLVAALARLGSLSSFVSRPVLRGFAFGLAAVIVLRQIPTILGIQVSASDPLGVLAGTLRQADAWNLVGLASAAIALAFLLALRRLPTLPGAFIVLAGAIAATYVVDFPGHGVATVGTIAMDFALPRIPQLDSEEWSLLVEMAVPLSLILFAESWGTIRSLALRHGEQADANRELLAIGAANLVSGLVRGMPVGAGFSASSANEAAGATSRLSGFVAAVGVAVLIGVGGEQVARLPEPVLAAVVIAALLHGLDPRPLLRLWRIDRDQYVACGAAAAVMALGVLDGMLVAIALSIAAALRRLGAPLVAELGELGDSRDFVDIARHPEARRHDAIGIFRPSEPLFFFNAESNLARVQALCAANPQLKAAILSLEESADMDSTALDALIEFEHAFHAGGRTLYLARLKDDARAGLVKAGAAALTGPDRCFWSVWDAYRAATSDLSATGRP</sequence>
<dbReference type="InterPro" id="IPR001902">
    <property type="entry name" value="SLC26A/SulP_fam"/>
</dbReference>
<dbReference type="PROSITE" id="PS50801">
    <property type="entry name" value="STAS"/>
    <property type="match status" value="1"/>
</dbReference>
<dbReference type="EMBL" id="JAUSVK010000001">
    <property type="protein sequence ID" value="MDQ0392223.1"/>
    <property type="molecule type" value="Genomic_DNA"/>
</dbReference>
<dbReference type="InterPro" id="IPR036513">
    <property type="entry name" value="STAS_dom_sf"/>
</dbReference>
<dbReference type="Pfam" id="PF00916">
    <property type="entry name" value="Sulfate_transp"/>
    <property type="match status" value="1"/>
</dbReference>
<feature type="transmembrane region" description="Helical" evidence="5">
    <location>
        <begin position="62"/>
        <end position="79"/>
    </location>
</feature>
<feature type="domain" description="STAS" evidence="6">
    <location>
        <begin position="419"/>
        <end position="533"/>
    </location>
</feature>
<accession>A0ABU0FDL2</accession>
<keyword evidence="2 5" id="KW-0812">Transmembrane</keyword>
<dbReference type="InterPro" id="IPR011547">
    <property type="entry name" value="SLC26A/SulP_dom"/>
</dbReference>
<comment type="caution">
    <text evidence="7">The sequence shown here is derived from an EMBL/GenBank/DDBJ whole genome shotgun (WGS) entry which is preliminary data.</text>
</comment>
<feature type="transmembrane region" description="Helical" evidence="5">
    <location>
        <begin position="185"/>
        <end position="202"/>
    </location>
</feature>
<dbReference type="CDD" id="cd07042">
    <property type="entry name" value="STAS_SulP_like_sulfate_transporter"/>
    <property type="match status" value="1"/>
</dbReference>
<evidence type="ECO:0000256" key="2">
    <source>
        <dbReference type="ARBA" id="ARBA00022692"/>
    </source>
</evidence>
<keyword evidence="4 5" id="KW-0472">Membrane</keyword>
<evidence type="ECO:0000256" key="1">
    <source>
        <dbReference type="ARBA" id="ARBA00004141"/>
    </source>
</evidence>
<feature type="transmembrane region" description="Helical" evidence="5">
    <location>
        <begin position="271"/>
        <end position="288"/>
    </location>
</feature>
<gene>
    <name evidence="7" type="ORF">J3R73_002015</name>
</gene>
<feature type="transmembrane region" description="Helical" evidence="5">
    <location>
        <begin position="160"/>
        <end position="178"/>
    </location>
</feature>